<proteinExistence type="predicted"/>
<evidence type="ECO:0000313" key="2">
    <source>
        <dbReference type="EMBL" id="GBM55121.1"/>
    </source>
</evidence>
<gene>
    <name evidence="2" type="ORF">AVEN_208633_1</name>
</gene>
<evidence type="ECO:0000313" key="3">
    <source>
        <dbReference type="Proteomes" id="UP000499080"/>
    </source>
</evidence>
<feature type="region of interest" description="Disordered" evidence="1">
    <location>
        <begin position="43"/>
        <end position="79"/>
    </location>
</feature>
<protein>
    <submittedName>
        <fullName evidence="2">Uncharacterized protein</fullName>
    </submittedName>
</protein>
<dbReference type="Proteomes" id="UP000499080">
    <property type="component" value="Unassembled WGS sequence"/>
</dbReference>
<sequence length="79" mass="8842">MVRVTTFFVGSKPYLPPWKSKSSLLIEGLWVARTFRRNVGKCSDMKGSESTDGELSIVPMGRGNDEAGRFPIDNNPRRP</sequence>
<dbReference type="EMBL" id="BGPR01001486">
    <property type="protein sequence ID" value="GBM55121.1"/>
    <property type="molecule type" value="Genomic_DNA"/>
</dbReference>
<reference evidence="2 3" key="1">
    <citation type="journal article" date="2019" name="Sci. Rep.">
        <title>Orb-weaving spider Araneus ventricosus genome elucidates the spidroin gene catalogue.</title>
        <authorList>
            <person name="Kono N."/>
            <person name="Nakamura H."/>
            <person name="Ohtoshi R."/>
            <person name="Moran D.A.P."/>
            <person name="Shinohara A."/>
            <person name="Yoshida Y."/>
            <person name="Fujiwara M."/>
            <person name="Mori M."/>
            <person name="Tomita M."/>
            <person name="Arakawa K."/>
        </authorList>
    </citation>
    <scope>NUCLEOTIDE SEQUENCE [LARGE SCALE GENOMIC DNA]</scope>
</reference>
<accession>A0A4Y2GQE9</accession>
<organism evidence="2 3">
    <name type="scientific">Araneus ventricosus</name>
    <name type="common">Orbweaver spider</name>
    <name type="synonym">Epeira ventricosa</name>
    <dbReference type="NCBI Taxonomy" id="182803"/>
    <lineage>
        <taxon>Eukaryota</taxon>
        <taxon>Metazoa</taxon>
        <taxon>Ecdysozoa</taxon>
        <taxon>Arthropoda</taxon>
        <taxon>Chelicerata</taxon>
        <taxon>Arachnida</taxon>
        <taxon>Araneae</taxon>
        <taxon>Araneomorphae</taxon>
        <taxon>Entelegynae</taxon>
        <taxon>Araneoidea</taxon>
        <taxon>Araneidae</taxon>
        <taxon>Araneus</taxon>
    </lineage>
</organism>
<keyword evidence="3" id="KW-1185">Reference proteome</keyword>
<evidence type="ECO:0000256" key="1">
    <source>
        <dbReference type="SAM" id="MobiDB-lite"/>
    </source>
</evidence>
<dbReference type="AlphaFoldDB" id="A0A4Y2GQE9"/>
<name>A0A4Y2GQE9_ARAVE</name>
<comment type="caution">
    <text evidence="2">The sequence shown here is derived from an EMBL/GenBank/DDBJ whole genome shotgun (WGS) entry which is preliminary data.</text>
</comment>